<comment type="caution">
    <text evidence="1">The sequence shown here is derived from an EMBL/GenBank/DDBJ whole genome shotgun (WGS) entry which is preliminary data.</text>
</comment>
<keyword evidence="2" id="KW-1185">Reference proteome</keyword>
<gene>
    <name evidence="1" type="ORF">ANACOL_00782</name>
</gene>
<dbReference type="Proteomes" id="UP000003803">
    <property type="component" value="Unassembled WGS sequence"/>
</dbReference>
<dbReference type="EMBL" id="ABGD02000006">
    <property type="protein sequence ID" value="EDS12550.1"/>
    <property type="molecule type" value="Genomic_DNA"/>
</dbReference>
<evidence type="ECO:0000313" key="1">
    <source>
        <dbReference type="EMBL" id="EDS12550.1"/>
    </source>
</evidence>
<proteinExistence type="predicted"/>
<name>B0P7P7_9FIRM</name>
<evidence type="ECO:0000313" key="2">
    <source>
        <dbReference type="Proteomes" id="UP000003803"/>
    </source>
</evidence>
<accession>B0P7P7</accession>
<organism evidence="1 2">
    <name type="scientific">Anaerotruncus colihominis DSM 17241</name>
    <dbReference type="NCBI Taxonomy" id="445972"/>
    <lineage>
        <taxon>Bacteria</taxon>
        <taxon>Bacillati</taxon>
        <taxon>Bacillota</taxon>
        <taxon>Clostridia</taxon>
        <taxon>Eubacteriales</taxon>
        <taxon>Oscillospiraceae</taxon>
        <taxon>Anaerotruncus</taxon>
    </lineage>
</organism>
<reference evidence="1" key="1">
    <citation type="submission" date="2007-11" db="EMBL/GenBank/DDBJ databases">
        <authorList>
            <person name="Fulton L."/>
            <person name="Clifton S."/>
            <person name="Fulton B."/>
            <person name="Xu J."/>
            <person name="Minx P."/>
            <person name="Pepin K.H."/>
            <person name="Johnson M."/>
            <person name="Thiruvilangam P."/>
            <person name="Bhonagiri V."/>
            <person name="Nash W.E."/>
            <person name="Mardis E.R."/>
            <person name="Wilson R.K."/>
        </authorList>
    </citation>
    <scope>NUCLEOTIDE SEQUENCE [LARGE SCALE GENOMIC DNA]</scope>
    <source>
        <strain evidence="1">DSM 17241</strain>
    </source>
</reference>
<dbReference type="AlphaFoldDB" id="B0P7P7"/>
<sequence>MTADFARVLFWAKGADRAITNICSVSLSGAGPSEIEDYQNTSITEPAPVASDIIT</sequence>
<reference evidence="1" key="2">
    <citation type="submission" date="2013-09" db="EMBL/GenBank/DDBJ databases">
        <title>Draft genome sequence of Anaerotruncus colihominis(DSM 17241).</title>
        <authorList>
            <person name="Sudarsanam P."/>
            <person name="Ley R."/>
            <person name="Guruge J."/>
            <person name="Turnbaugh P.J."/>
            <person name="Mahowald M."/>
            <person name="Liep D."/>
            <person name="Gordon J."/>
        </authorList>
    </citation>
    <scope>NUCLEOTIDE SEQUENCE</scope>
    <source>
        <strain evidence="1">DSM 17241</strain>
    </source>
</reference>
<protein>
    <submittedName>
        <fullName evidence="1">Uncharacterized protein</fullName>
    </submittedName>
</protein>
<dbReference type="HOGENOM" id="CLU_3021705_0_0_9"/>